<reference evidence="7 8" key="1">
    <citation type="submission" date="2020-04" db="EMBL/GenBank/DDBJ databases">
        <title>Novel Paenibacillus strain UniB2 isolated from commercial digestive syrup.</title>
        <authorList>
            <person name="Thorat V."/>
            <person name="Kirdat K."/>
            <person name="Tiwarekar B."/>
            <person name="Yadav A."/>
        </authorList>
    </citation>
    <scope>NUCLEOTIDE SEQUENCE [LARGE SCALE GENOMIC DNA]</scope>
    <source>
        <strain evidence="7 8">UniB2</strain>
    </source>
</reference>
<feature type="transmembrane region" description="Helical" evidence="6">
    <location>
        <begin position="192"/>
        <end position="215"/>
    </location>
</feature>
<dbReference type="GO" id="GO:0005886">
    <property type="term" value="C:plasma membrane"/>
    <property type="evidence" value="ECO:0007669"/>
    <property type="project" value="UniProtKB-SubCell"/>
</dbReference>
<keyword evidence="8" id="KW-1185">Reference proteome</keyword>
<dbReference type="InterPro" id="IPR002797">
    <property type="entry name" value="Polysacc_synth"/>
</dbReference>
<feature type="transmembrane region" description="Helical" evidence="6">
    <location>
        <begin position="302"/>
        <end position="323"/>
    </location>
</feature>
<comment type="subcellular location">
    <subcellularLocation>
        <location evidence="1">Cell membrane</location>
        <topology evidence="1">Multi-pass membrane protein</topology>
    </subcellularLocation>
</comment>
<proteinExistence type="predicted"/>
<name>A0A6H2GS21_9BACL</name>
<evidence type="ECO:0000256" key="1">
    <source>
        <dbReference type="ARBA" id="ARBA00004651"/>
    </source>
</evidence>
<keyword evidence="3 6" id="KW-0812">Transmembrane</keyword>
<evidence type="ECO:0000256" key="6">
    <source>
        <dbReference type="SAM" id="Phobius"/>
    </source>
</evidence>
<evidence type="ECO:0000256" key="5">
    <source>
        <dbReference type="ARBA" id="ARBA00023136"/>
    </source>
</evidence>
<feature type="transmembrane region" description="Helical" evidence="6">
    <location>
        <begin position="93"/>
        <end position="115"/>
    </location>
</feature>
<evidence type="ECO:0000256" key="2">
    <source>
        <dbReference type="ARBA" id="ARBA00022475"/>
    </source>
</evidence>
<accession>A0A6H2GS21</accession>
<dbReference type="PANTHER" id="PTHR30250:SF29">
    <property type="entry name" value="POLYSACCHARIDE BIOSYNTHESIS PROTEIN C-TERMINAL DOMAIN-CONTAINING PROTEIN"/>
    <property type="match status" value="1"/>
</dbReference>
<feature type="transmembrane region" description="Helical" evidence="6">
    <location>
        <begin position="386"/>
        <end position="409"/>
    </location>
</feature>
<feature type="transmembrane region" description="Helical" evidence="6">
    <location>
        <begin position="168"/>
        <end position="186"/>
    </location>
</feature>
<dbReference type="KEGG" id="palr:HGI30_00260"/>
<dbReference type="AlphaFoldDB" id="A0A6H2GS21"/>
<gene>
    <name evidence="7" type="ORF">HGI30_00260</name>
</gene>
<feature type="transmembrane region" description="Helical" evidence="6">
    <location>
        <begin position="57"/>
        <end position="81"/>
    </location>
</feature>
<evidence type="ECO:0000256" key="4">
    <source>
        <dbReference type="ARBA" id="ARBA00022989"/>
    </source>
</evidence>
<evidence type="ECO:0000256" key="3">
    <source>
        <dbReference type="ARBA" id="ARBA00022692"/>
    </source>
</evidence>
<keyword evidence="4 6" id="KW-1133">Transmembrane helix</keyword>
<dbReference type="InterPro" id="IPR050833">
    <property type="entry name" value="Poly_Biosynth_Transport"/>
</dbReference>
<dbReference type="RefSeq" id="WP_168905880.1">
    <property type="nucleotide sequence ID" value="NZ_CP051428.1"/>
</dbReference>
<protein>
    <submittedName>
        <fullName evidence="7">Oligosaccharide flippase family protein</fullName>
    </submittedName>
</protein>
<evidence type="ECO:0000313" key="7">
    <source>
        <dbReference type="EMBL" id="QJC50195.1"/>
    </source>
</evidence>
<keyword evidence="2" id="KW-1003">Cell membrane</keyword>
<dbReference type="Proteomes" id="UP000502136">
    <property type="component" value="Chromosome"/>
</dbReference>
<feature type="transmembrane region" description="Helical" evidence="6">
    <location>
        <begin position="455"/>
        <end position="474"/>
    </location>
</feature>
<evidence type="ECO:0000313" key="8">
    <source>
        <dbReference type="Proteomes" id="UP000502136"/>
    </source>
</evidence>
<feature type="transmembrane region" description="Helical" evidence="6">
    <location>
        <begin position="528"/>
        <end position="545"/>
    </location>
</feature>
<dbReference type="EMBL" id="CP051428">
    <property type="protein sequence ID" value="QJC50195.1"/>
    <property type="molecule type" value="Genomic_DNA"/>
</dbReference>
<keyword evidence="5 6" id="KW-0472">Membrane</keyword>
<feature type="transmembrane region" description="Helical" evidence="6">
    <location>
        <begin position="480"/>
        <end position="507"/>
    </location>
</feature>
<feature type="transmembrane region" description="Helical" evidence="6">
    <location>
        <begin position="565"/>
        <end position="585"/>
    </location>
</feature>
<organism evidence="7 8">
    <name type="scientific">Paenibacillus albicereus</name>
    <dbReference type="NCBI Taxonomy" id="2726185"/>
    <lineage>
        <taxon>Bacteria</taxon>
        <taxon>Bacillati</taxon>
        <taxon>Bacillota</taxon>
        <taxon>Bacilli</taxon>
        <taxon>Bacillales</taxon>
        <taxon>Paenibacillaceae</taxon>
        <taxon>Paenibacillus</taxon>
    </lineage>
</organism>
<dbReference type="Pfam" id="PF01943">
    <property type="entry name" value="Polysacc_synt"/>
    <property type="match status" value="1"/>
</dbReference>
<feature type="transmembrane region" description="Helical" evidence="6">
    <location>
        <begin position="127"/>
        <end position="147"/>
    </location>
</feature>
<feature type="transmembrane region" description="Helical" evidence="6">
    <location>
        <begin position="354"/>
        <end position="374"/>
    </location>
</feature>
<feature type="transmembrane region" description="Helical" evidence="6">
    <location>
        <begin position="421"/>
        <end position="443"/>
    </location>
</feature>
<feature type="transmembrane region" description="Helical" evidence="6">
    <location>
        <begin position="12"/>
        <end position="31"/>
    </location>
</feature>
<sequence>MDEKEQTAGKGGAALGGAALLAGAALLSKLIGTLQKIPLQNVAGDRVFGIYNAVYPLYQLILVLATAGLPVAVAIRTAALLEQGDRLGARRAAAAGVTLLSLLGAAGFVALWMLADRIAGLVGDPAAALSIRAVASALWFVPALAALRGYTQGLGDMRPTAWSQLAEQVVRVAAMLLLLRIGWSAGWGDDRLAAGAMGGSFFGAAAGLALLAAFLRRGAARPKGRKGAPLHEFAEDAVCQEDISRTPGLEPAVSGEAGAVRRKGHGEVAKPDPTAAALEAGDGNLKGMAVPRARALFHEMRALGAIALPAALGAIVAPVLGAIDAFTVPRLLRGDMDAAGAMTAFGLYSRGQPLIQLVAMVAGAAAGALVPQLVRHRRSDPAQAAVIARLSLRASGLVGAASALGLVLLARPLNILFYADAQATGTLALVGSTALAAAVSAVAAPLLQGLGALRLPAALLGLAALAKAALNAALVPSLGIAGAAAAGLAATALAAGLGALAAARSAAALSPAPRAGRSRAAAAARRRRLAAAALALAALAGAALAGARLGELAAAAAALAPRASAAMQTLGGVLLGAGVYGAALLRLGAVDAGELGLLPGGERLAARLRRWRLLP</sequence>
<dbReference type="PANTHER" id="PTHR30250">
    <property type="entry name" value="PST FAMILY PREDICTED COLANIC ACID TRANSPORTER"/>
    <property type="match status" value="1"/>
</dbReference>